<gene>
    <name evidence="1" type="ORF">M406DRAFT_353258</name>
</gene>
<keyword evidence="2" id="KW-1185">Reference proteome</keyword>
<dbReference type="EMBL" id="MU032351">
    <property type="protein sequence ID" value="KAF3761786.1"/>
    <property type="molecule type" value="Genomic_DNA"/>
</dbReference>
<dbReference type="GeneID" id="63839879"/>
<name>A0A9P4XVU9_CRYP1</name>
<evidence type="ECO:0000313" key="2">
    <source>
        <dbReference type="Proteomes" id="UP000803844"/>
    </source>
</evidence>
<proteinExistence type="predicted"/>
<evidence type="ECO:0000313" key="1">
    <source>
        <dbReference type="EMBL" id="KAF3761786.1"/>
    </source>
</evidence>
<dbReference type="Proteomes" id="UP000803844">
    <property type="component" value="Unassembled WGS sequence"/>
</dbReference>
<organism evidence="1 2">
    <name type="scientific">Cryphonectria parasitica (strain ATCC 38755 / EP155)</name>
    <dbReference type="NCBI Taxonomy" id="660469"/>
    <lineage>
        <taxon>Eukaryota</taxon>
        <taxon>Fungi</taxon>
        <taxon>Dikarya</taxon>
        <taxon>Ascomycota</taxon>
        <taxon>Pezizomycotina</taxon>
        <taxon>Sordariomycetes</taxon>
        <taxon>Sordariomycetidae</taxon>
        <taxon>Diaporthales</taxon>
        <taxon>Cryphonectriaceae</taxon>
        <taxon>Cryphonectria-Endothia species complex</taxon>
        <taxon>Cryphonectria</taxon>
    </lineage>
</organism>
<sequence>MDFNKGNISHNLRLLRIEVEFQNQPIARDATLRLMIISPPRGSHIMEIHIDGKIMTYRFLPFKARWDLDLLVNRFPKEAREVSRKFWGNVKDKVLQLVLPLSLPLGEDEGRPSSFLVQMYPVRAIQSPWPPHP</sequence>
<dbReference type="AlphaFoldDB" id="A0A9P4XVU9"/>
<accession>A0A9P4XVU9</accession>
<dbReference type="RefSeq" id="XP_040772765.1">
    <property type="nucleotide sequence ID" value="XM_040922750.1"/>
</dbReference>
<reference evidence="1" key="1">
    <citation type="journal article" date="2020" name="Phytopathology">
        <title>Genome sequence of the chestnut blight fungus Cryphonectria parasitica EP155: A fundamental resource for an archetypical invasive plant pathogen.</title>
        <authorList>
            <person name="Crouch J.A."/>
            <person name="Dawe A."/>
            <person name="Aerts A."/>
            <person name="Barry K."/>
            <person name="Churchill A.C.L."/>
            <person name="Grimwood J."/>
            <person name="Hillman B."/>
            <person name="Milgroom M.G."/>
            <person name="Pangilinan J."/>
            <person name="Smith M."/>
            <person name="Salamov A."/>
            <person name="Schmutz J."/>
            <person name="Yadav J."/>
            <person name="Grigoriev I.V."/>
            <person name="Nuss D."/>
        </authorList>
    </citation>
    <scope>NUCLEOTIDE SEQUENCE</scope>
    <source>
        <strain evidence="1">EP155</strain>
    </source>
</reference>
<comment type="caution">
    <text evidence="1">The sequence shown here is derived from an EMBL/GenBank/DDBJ whole genome shotgun (WGS) entry which is preliminary data.</text>
</comment>
<protein>
    <submittedName>
        <fullName evidence="1">Uncharacterized protein</fullName>
    </submittedName>
</protein>